<name>E6VFV1_RHOPX</name>
<accession>E6VFV1</accession>
<evidence type="ECO:0000313" key="2">
    <source>
        <dbReference type="EMBL" id="ADU45302.1"/>
    </source>
</evidence>
<evidence type="ECO:0000313" key="3">
    <source>
        <dbReference type="Proteomes" id="UP000001402"/>
    </source>
</evidence>
<dbReference type="Proteomes" id="UP000001402">
    <property type="component" value="Chromosome"/>
</dbReference>
<dbReference type="HOGENOM" id="CLU_1905103_0_0_5"/>
<feature type="region of interest" description="Disordered" evidence="1">
    <location>
        <begin position="1"/>
        <end position="47"/>
    </location>
</feature>
<feature type="compositionally biased region" description="Basic residues" evidence="1">
    <location>
        <begin position="10"/>
        <end position="24"/>
    </location>
</feature>
<organism evidence="2 3">
    <name type="scientific">Rhodopseudomonas palustris (strain DX-1)</name>
    <dbReference type="NCBI Taxonomy" id="652103"/>
    <lineage>
        <taxon>Bacteria</taxon>
        <taxon>Pseudomonadati</taxon>
        <taxon>Pseudomonadota</taxon>
        <taxon>Alphaproteobacteria</taxon>
        <taxon>Hyphomicrobiales</taxon>
        <taxon>Nitrobacteraceae</taxon>
        <taxon>Rhodopseudomonas</taxon>
    </lineage>
</organism>
<evidence type="ECO:0000256" key="1">
    <source>
        <dbReference type="SAM" id="MobiDB-lite"/>
    </source>
</evidence>
<reference evidence="2" key="1">
    <citation type="submission" date="2010-12" db="EMBL/GenBank/DDBJ databases">
        <title>Complete sequence of Rhodopseudomonas palustris DX-1.</title>
        <authorList>
            <consortium name="US DOE Joint Genome Institute"/>
            <person name="Lucas S."/>
            <person name="Copeland A."/>
            <person name="Lapidus A."/>
            <person name="Cheng J.-F."/>
            <person name="Goodwin L."/>
            <person name="Pitluck S."/>
            <person name="Misra M."/>
            <person name="Chertkov O."/>
            <person name="Detter J.C."/>
            <person name="Han C."/>
            <person name="Tapia R."/>
            <person name="Land M."/>
            <person name="Hauser L."/>
            <person name="Kyrpides N."/>
            <person name="Ivanova N."/>
            <person name="Ovchinnikova G."/>
            <person name="Logan B."/>
            <person name="Oda Y."/>
            <person name="Harwood C."/>
            <person name="Woyke T."/>
        </authorList>
    </citation>
    <scope>NUCLEOTIDE SEQUENCE [LARGE SCALE GENOMIC DNA]</scope>
    <source>
        <strain evidence="2">DX-1</strain>
    </source>
</reference>
<dbReference type="STRING" id="652103.Rpdx1_3737"/>
<dbReference type="EMBL" id="CP002418">
    <property type="protein sequence ID" value="ADU45302.1"/>
    <property type="molecule type" value="Genomic_DNA"/>
</dbReference>
<feature type="compositionally biased region" description="Low complexity" evidence="1">
    <location>
        <begin position="25"/>
        <end position="37"/>
    </location>
</feature>
<proteinExistence type="predicted"/>
<dbReference type="OrthoDB" id="8141285at2"/>
<dbReference type="AlphaFoldDB" id="E6VFV1"/>
<sequence length="133" mass="14081">MAGGAGRSTTKAKAKSNAKSKAKAAPKSAAPKSSAPKQTPTKQAAGPFTRYVSPAAAVVRFCRSLTPEEAEDFIVRAERAEAVVTLKATSVAFVDRFLVAKRKRAVIELNSITASVQEVDPCPGNDKRCFKKS</sequence>
<protein>
    <submittedName>
        <fullName evidence="2">Uncharacterized protein</fullName>
    </submittedName>
</protein>
<gene>
    <name evidence="2" type="ordered locus">Rpdx1_3737</name>
</gene>
<dbReference type="KEGG" id="rpx:Rpdx1_3737"/>